<dbReference type="InterPro" id="IPR008365">
    <property type="entry name" value="Prostanoid_rcpt"/>
</dbReference>
<reference evidence="16" key="1">
    <citation type="submission" date="2019-09" db="EMBL/GenBank/DDBJ databases">
        <title>Bird 10,000 Genomes (B10K) Project - Family phase.</title>
        <authorList>
            <person name="Zhang G."/>
        </authorList>
    </citation>
    <scope>NUCLEOTIDE SEQUENCE</scope>
    <source>
        <strain evidence="16">B10K-DU-001-09</strain>
        <tissue evidence="16">Muscle</tissue>
    </source>
</reference>
<evidence type="ECO:0000256" key="7">
    <source>
        <dbReference type="ARBA" id="ARBA00023040"/>
    </source>
</evidence>
<dbReference type="PRINTS" id="PR01788">
    <property type="entry name" value="PROSTANOIDR"/>
</dbReference>
<keyword evidence="6 15" id="KW-1133">Transmembrane helix</keyword>
<organism evidence="16 17">
    <name type="scientific">Campylorhamphus procurvoides</name>
    <dbReference type="NCBI Taxonomy" id="190295"/>
    <lineage>
        <taxon>Eukaryota</taxon>
        <taxon>Metazoa</taxon>
        <taxon>Chordata</taxon>
        <taxon>Craniata</taxon>
        <taxon>Vertebrata</taxon>
        <taxon>Euteleostomi</taxon>
        <taxon>Archelosauria</taxon>
        <taxon>Archosauria</taxon>
        <taxon>Dinosauria</taxon>
        <taxon>Saurischia</taxon>
        <taxon>Theropoda</taxon>
        <taxon>Coelurosauria</taxon>
        <taxon>Aves</taxon>
        <taxon>Neognathae</taxon>
        <taxon>Neoaves</taxon>
        <taxon>Telluraves</taxon>
        <taxon>Australaves</taxon>
        <taxon>Passeriformes</taxon>
        <taxon>Dendrocolaptidae</taxon>
        <taxon>Campylorhamphus</taxon>
    </lineage>
</organism>
<dbReference type="GO" id="GO:0007204">
    <property type="term" value="P:positive regulation of cytosolic calcium ion concentration"/>
    <property type="evidence" value="ECO:0007669"/>
    <property type="project" value="TreeGrafter"/>
</dbReference>
<evidence type="ECO:0000256" key="13">
    <source>
        <dbReference type="ARBA" id="ARBA00031591"/>
    </source>
</evidence>
<dbReference type="InterPro" id="IPR001105">
    <property type="entry name" value="Thbox_rcpt"/>
</dbReference>
<keyword evidence="7" id="KW-0297">G-protein coupled receptor</keyword>
<dbReference type="GO" id="GO:0004957">
    <property type="term" value="F:prostaglandin E receptor activity"/>
    <property type="evidence" value="ECO:0007669"/>
    <property type="project" value="TreeGrafter"/>
</dbReference>
<keyword evidence="17" id="KW-1185">Reference proteome</keyword>
<evidence type="ECO:0000313" key="17">
    <source>
        <dbReference type="Proteomes" id="UP000614027"/>
    </source>
</evidence>
<accession>A0A851MNE7</accession>
<feature type="non-terminal residue" evidence="16">
    <location>
        <position position="1"/>
    </location>
</feature>
<feature type="transmembrane region" description="Helical" evidence="15">
    <location>
        <begin position="74"/>
        <end position="95"/>
    </location>
</feature>
<dbReference type="OrthoDB" id="5959154at2759"/>
<dbReference type="EMBL" id="WBMV01005424">
    <property type="protein sequence ID" value="NXC31591.1"/>
    <property type="molecule type" value="Genomic_DNA"/>
</dbReference>
<dbReference type="GO" id="GO:0006954">
    <property type="term" value="P:inflammatory response"/>
    <property type="evidence" value="ECO:0007669"/>
    <property type="project" value="TreeGrafter"/>
</dbReference>
<dbReference type="PANTHER" id="PTHR11866:SF10">
    <property type="entry name" value="PROSTAGLANDIN E2 RECEPTOR EP3 SUBTYPE"/>
    <property type="match status" value="1"/>
</dbReference>
<dbReference type="AlphaFoldDB" id="A0A851MNE7"/>
<evidence type="ECO:0000256" key="8">
    <source>
        <dbReference type="ARBA" id="ARBA00023136"/>
    </source>
</evidence>
<comment type="subcellular location">
    <subcellularLocation>
        <location evidence="1">Cell membrane</location>
        <topology evidence="1">Multi-pass membrane protein</topology>
    </subcellularLocation>
</comment>
<feature type="transmembrane region" description="Helical" evidence="15">
    <location>
        <begin position="31"/>
        <end position="54"/>
    </location>
</feature>
<evidence type="ECO:0000256" key="12">
    <source>
        <dbReference type="ARBA" id="ARBA00029815"/>
    </source>
</evidence>
<keyword evidence="4" id="KW-1003">Cell membrane</keyword>
<dbReference type="PANTHER" id="PTHR11866">
    <property type="entry name" value="G-PROTEIN COUPLED RECEPTOR FAMILY 1 MEMBER"/>
    <property type="match status" value="1"/>
</dbReference>
<comment type="subunit">
    <text evidence="14">Interacts (via C-terminus) with MKLN1.</text>
</comment>
<evidence type="ECO:0000313" key="16">
    <source>
        <dbReference type="EMBL" id="NXC31591.1"/>
    </source>
</evidence>
<evidence type="ECO:0000256" key="14">
    <source>
        <dbReference type="ARBA" id="ARBA00046395"/>
    </source>
</evidence>
<dbReference type="SUPFAM" id="SSF81321">
    <property type="entry name" value="Family A G protein-coupled receptor-like"/>
    <property type="match status" value="1"/>
</dbReference>
<dbReference type="GO" id="GO:0004960">
    <property type="term" value="F:thromboxane receptor activity"/>
    <property type="evidence" value="ECO:0007669"/>
    <property type="project" value="InterPro"/>
</dbReference>
<dbReference type="PRINTS" id="PR00429">
    <property type="entry name" value="THROMBOXANER"/>
</dbReference>
<name>A0A851MNE7_9DEND</name>
<feature type="non-terminal residue" evidence="16">
    <location>
        <position position="281"/>
    </location>
</feature>
<gene>
    <name evidence="16" type="primary">Ptger3</name>
    <name evidence="16" type="ORF">CAMPRO_R00892</name>
</gene>
<keyword evidence="10" id="KW-0325">Glycoprotein</keyword>
<evidence type="ECO:0000256" key="2">
    <source>
        <dbReference type="ARBA" id="ARBA00015397"/>
    </source>
</evidence>
<dbReference type="GO" id="GO:0014827">
    <property type="term" value="P:intestine smooth muscle contraction"/>
    <property type="evidence" value="ECO:0007669"/>
    <property type="project" value="TreeGrafter"/>
</dbReference>
<dbReference type="Gene3D" id="1.20.1070.10">
    <property type="entry name" value="Rhodopsin 7-helix transmembrane proteins"/>
    <property type="match status" value="1"/>
</dbReference>
<evidence type="ECO:0000256" key="15">
    <source>
        <dbReference type="SAM" id="Phobius"/>
    </source>
</evidence>
<evidence type="ECO:0000256" key="6">
    <source>
        <dbReference type="ARBA" id="ARBA00022989"/>
    </source>
</evidence>
<dbReference type="Pfam" id="PF00001">
    <property type="entry name" value="7tm_1"/>
    <property type="match status" value="1"/>
</dbReference>
<proteinExistence type="predicted"/>
<feature type="transmembrane region" description="Helical" evidence="15">
    <location>
        <begin position="6"/>
        <end position="24"/>
    </location>
</feature>
<keyword evidence="11" id="KW-0807">Transducer</keyword>
<dbReference type="InterPro" id="IPR000276">
    <property type="entry name" value="GPCR_Rhodpsn"/>
</dbReference>
<keyword evidence="8 15" id="KW-0472">Membrane</keyword>
<keyword evidence="5 15" id="KW-0812">Transmembrane</keyword>
<keyword evidence="9" id="KW-0675">Receptor</keyword>
<evidence type="ECO:0000256" key="9">
    <source>
        <dbReference type="ARBA" id="ARBA00023170"/>
    </source>
</evidence>
<evidence type="ECO:0000256" key="11">
    <source>
        <dbReference type="ARBA" id="ARBA00023224"/>
    </source>
</evidence>
<evidence type="ECO:0000256" key="5">
    <source>
        <dbReference type="ARBA" id="ARBA00022692"/>
    </source>
</evidence>
<comment type="caution">
    <text evidence="16">The sequence shown here is derived from an EMBL/GenBank/DDBJ whole genome shotgun (WGS) entry which is preliminary data.</text>
</comment>
<dbReference type="GO" id="GO:0007189">
    <property type="term" value="P:adenylate cyclase-activating G protein-coupled receptor signaling pathway"/>
    <property type="evidence" value="ECO:0007669"/>
    <property type="project" value="TreeGrafter"/>
</dbReference>
<dbReference type="GO" id="GO:0060455">
    <property type="term" value="P:negative regulation of gastric acid secretion"/>
    <property type="evidence" value="ECO:0007669"/>
    <property type="project" value="TreeGrafter"/>
</dbReference>
<sequence>LLGQLLTAPIVIAVYLSGGAWEALDPSGRLCAFFGGSMTAFGLCPLLTASAMAAERALAARAPHWYASRVSARAARRALLAIWAAALGLALLPLLGVGKYTLQWPGTWCFIGTPSPIPGRSKPSPTWPWALPGLGTIVLLGSQHCQLNQGLQPPGSGTATASVGTVRCGDAQPPSPHHVSLLPPASPQITMLKMSWGHTFEHCRVVPTPAPGSAAPGECSFFLTAVRLASLNQILDPWVYLLLRKILLQRFCQAASAVSKCSNTECKQRSITLSEEIRRTA</sequence>
<dbReference type="Proteomes" id="UP000614027">
    <property type="component" value="Unassembled WGS sequence"/>
</dbReference>
<dbReference type="GO" id="GO:0005886">
    <property type="term" value="C:plasma membrane"/>
    <property type="evidence" value="ECO:0007669"/>
    <property type="project" value="UniProtKB-SubCell"/>
</dbReference>
<evidence type="ECO:0000256" key="3">
    <source>
        <dbReference type="ARBA" id="ARBA00017628"/>
    </source>
</evidence>
<evidence type="ECO:0000256" key="4">
    <source>
        <dbReference type="ARBA" id="ARBA00022475"/>
    </source>
</evidence>
<protein>
    <recommendedName>
        <fullName evidence="2">Prostaglandin E2 receptor EP3 subtype</fullName>
    </recommendedName>
    <alternativeName>
        <fullName evidence="13">Prostanoid EP3 receptor</fullName>
    </alternativeName>
    <alternativeName>
        <fullName evidence="12">Prostanoid TP receptor</fullName>
    </alternativeName>
    <alternativeName>
        <fullName evidence="3">Thromboxane A2 receptor</fullName>
    </alternativeName>
</protein>
<evidence type="ECO:0000256" key="10">
    <source>
        <dbReference type="ARBA" id="ARBA00023180"/>
    </source>
</evidence>
<dbReference type="GO" id="GO:0007200">
    <property type="term" value="P:phospholipase C-activating G protein-coupled receptor signaling pathway"/>
    <property type="evidence" value="ECO:0007669"/>
    <property type="project" value="TreeGrafter"/>
</dbReference>
<evidence type="ECO:0000256" key="1">
    <source>
        <dbReference type="ARBA" id="ARBA00004651"/>
    </source>
</evidence>